<feature type="domain" description="Peptide methionine sulphoxide reductase MsrA" evidence="8">
    <location>
        <begin position="88"/>
        <end position="124"/>
    </location>
</feature>
<comment type="caution">
    <text evidence="9">The sequence shown here is derived from an EMBL/GenBank/DDBJ whole genome shotgun (WGS) entry which is preliminary data.</text>
</comment>
<feature type="domain" description="Peptide methionine sulphoxide reductase MsrA" evidence="8">
    <location>
        <begin position="23"/>
        <end position="69"/>
    </location>
</feature>
<dbReference type="SUPFAM" id="SSF55068">
    <property type="entry name" value="Peptide methionine sulfoxide reductase"/>
    <property type="match status" value="1"/>
</dbReference>
<dbReference type="Proteomes" id="UP000567624">
    <property type="component" value="Unassembled WGS sequence"/>
</dbReference>
<sequence>LPEKHHVNGNRTVEPFPEGTQMALFGMGCFWGAERKFWRQKGVYSTQVGYAGGHTPNPTYKEVCSGNSSSLVFRDWEWNPVRLKVTKKRMRQGNDFGTQYRSAIYTFSQEQMEAALRSKEEYQK</sequence>
<dbReference type="PANTHER" id="PTHR42799:SF2">
    <property type="entry name" value="MITOCHONDRIAL PEPTIDE METHIONINE SULFOXIDE REDUCTASE"/>
    <property type="match status" value="1"/>
</dbReference>
<evidence type="ECO:0000313" key="9">
    <source>
        <dbReference type="EMBL" id="NXF08039.1"/>
    </source>
</evidence>
<evidence type="ECO:0000256" key="5">
    <source>
        <dbReference type="ARBA" id="ARBA00030643"/>
    </source>
</evidence>
<proteinExistence type="inferred from homology"/>
<reference evidence="9 10" key="1">
    <citation type="submission" date="2019-09" db="EMBL/GenBank/DDBJ databases">
        <title>Bird 10,000 Genomes (B10K) Project - Family phase.</title>
        <authorList>
            <person name="Zhang G."/>
        </authorList>
    </citation>
    <scope>NUCLEOTIDE SEQUENCE [LARGE SCALE GENOMIC DNA]</scope>
    <source>
        <strain evidence="9">B10K-CU-031-20</strain>
    </source>
</reference>
<dbReference type="GO" id="GO:0034599">
    <property type="term" value="P:cellular response to oxidative stress"/>
    <property type="evidence" value="ECO:0007669"/>
    <property type="project" value="TreeGrafter"/>
</dbReference>
<evidence type="ECO:0000313" key="10">
    <source>
        <dbReference type="Proteomes" id="UP000567624"/>
    </source>
</evidence>
<evidence type="ECO:0000256" key="7">
    <source>
        <dbReference type="ARBA" id="ARBA00048782"/>
    </source>
</evidence>
<evidence type="ECO:0000256" key="2">
    <source>
        <dbReference type="ARBA" id="ARBA00012502"/>
    </source>
</evidence>
<comment type="catalytic activity">
    <reaction evidence="7">
        <text>[thioredoxin]-disulfide + L-methionine + H2O = L-methionine (S)-S-oxide + [thioredoxin]-dithiol</text>
        <dbReference type="Rhea" id="RHEA:19993"/>
        <dbReference type="Rhea" id="RHEA-COMP:10698"/>
        <dbReference type="Rhea" id="RHEA-COMP:10700"/>
        <dbReference type="ChEBI" id="CHEBI:15377"/>
        <dbReference type="ChEBI" id="CHEBI:29950"/>
        <dbReference type="ChEBI" id="CHEBI:50058"/>
        <dbReference type="ChEBI" id="CHEBI:57844"/>
        <dbReference type="ChEBI" id="CHEBI:58772"/>
        <dbReference type="EC" id="1.8.4.11"/>
    </reaction>
</comment>
<evidence type="ECO:0000259" key="8">
    <source>
        <dbReference type="Pfam" id="PF01625"/>
    </source>
</evidence>
<name>A0A7K8QQY0_9PASS</name>
<dbReference type="InterPro" id="IPR036509">
    <property type="entry name" value="Met_Sox_Rdtase_MsrA_sf"/>
</dbReference>
<dbReference type="PANTHER" id="PTHR42799">
    <property type="entry name" value="MITOCHONDRIAL PEPTIDE METHIONINE SULFOXIDE REDUCTASE"/>
    <property type="match status" value="1"/>
</dbReference>
<evidence type="ECO:0000256" key="3">
    <source>
        <dbReference type="ARBA" id="ARBA00023002"/>
    </source>
</evidence>
<feature type="non-terminal residue" evidence="9">
    <location>
        <position position="124"/>
    </location>
</feature>
<protein>
    <recommendedName>
        <fullName evidence="2">peptide-methionine (S)-S-oxide reductase</fullName>
        <ecNumber evidence="2">1.8.4.11</ecNumber>
    </recommendedName>
    <alternativeName>
        <fullName evidence="5">Peptide-methionine (S)-S-oxide reductase</fullName>
    </alternativeName>
    <alternativeName>
        <fullName evidence="4">Protein-methionine-S-oxide reductase</fullName>
    </alternativeName>
</protein>
<keyword evidence="3" id="KW-0560">Oxidoreductase</keyword>
<dbReference type="GO" id="GO:0008113">
    <property type="term" value="F:peptide-methionine (S)-S-oxide reductase activity"/>
    <property type="evidence" value="ECO:0007669"/>
    <property type="project" value="UniProtKB-EC"/>
</dbReference>
<dbReference type="Gene3D" id="3.30.1060.10">
    <property type="entry name" value="Peptide methionine sulphoxide reductase MsrA"/>
    <property type="match status" value="2"/>
</dbReference>
<evidence type="ECO:0000256" key="1">
    <source>
        <dbReference type="ARBA" id="ARBA00005591"/>
    </source>
</evidence>
<feature type="non-terminal residue" evidence="9">
    <location>
        <position position="1"/>
    </location>
</feature>
<evidence type="ECO:0000256" key="6">
    <source>
        <dbReference type="ARBA" id="ARBA00047806"/>
    </source>
</evidence>
<keyword evidence="10" id="KW-1185">Reference proteome</keyword>
<accession>A0A7K8QQY0</accession>
<dbReference type="AlphaFoldDB" id="A0A7K8QQY0"/>
<organism evidence="9 10">
    <name type="scientific">Smithornis capensis</name>
    <dbReference type="NCBI Taxonomy" id="363769"/>
    <lineage>
        <taxon>Eukaryota</taxon>
        <taxon>Metazoa</taxon>
        <taxon>Chordata</taxon>
        <taxon>Craniata</taxon>
        <taxon>Vertebrata</taxon>
        <taxon>Euteleostomi</taxon>
        <taxon>Archelosauria</taxon>
        <taxon>Archosauria</taxon>
        <taxon>Dinosauria</taxon>
        <taxon>Saurischia</taxon>
        <taxon>Theropoda</taxon>
        <taxon>Coelurosauria</taxon>
        <taxon>Aves</taxon>
        <taxon>Neognathae</taxon>
        <taxon>Neoaves</taxon>
        <taxon>Telluraves</taxon>
        <taxon>Australaves</taxon>
        <taxon>Passeriformes</taxon>
        <taxon>Eurylaimidae</taxon>
        <taxon>Smithornis</taxon>
    </lineage>
</organism>
<comment type="catalytic activity">
    <reaction evidence="6">
        <text>L-methionyl-[protein] + [thioredoxin]-disulfide + H2O = L-methionyl-(S)-S-oxide-[protein] + [thioredoxin]-dithiol</text>
        <dbReference type="Rhea" id="RHEA:14217"/>
        <dbReference type="Rhea" id="RHEA-COMP:10698"/>
        <dbReference type="Rhea" id="RHEA-COMP:10700"/>
        <dbReference type="Rhea" id="RHEA-COMP:12313"/>
        <dbReference type="Rhea" id="RHEA-COMP:12315"/>
        <dbReference type="ChEBI" id="CHEBI:15377"/>
        <dbReference type="ChEBI" id="CHEBI:16044"/>
        <dbReference type="ChEBI" id="CHEBI:29950"/>
        <dbReference type="ChEBI" id="CHEBI:44120"/>
        <dbReference type="ChEBI" id="CHEBI:50058"/>
        <dbReference type="EC" id="1.8.4.11"/>
    </reaction>
</comment>
<dbReference type="GO" id="GO:0005737">
    <property type="term" value="C:cytoplasm"/>
    <property type="evidence" value="ECO:0007669"/>
    <property type="project" value="TreeGrafter"/>
</dbReference>
<gene>
    <name evidence="9" type="primary">Msra_0</name>
    <name evidence="9" type="ORF">SMICAP_R03480</name>
</gene>
<dbReference type="EMBL" id="VWYW01000248">
    <property type="protein sequence ID" value="NXF08039.1"/>
    <property type="molecule type" value="Genomic_DNA"/>
</dbReference>
<dbReference type="InterPro" id="IPR002569">
    <property type="entry name" value="Met_Sox_Rdtase_MsrA_dom"/>
</dbReference>
<dbReference type="InterPro" id="IPR050162">
    <property type="entry name" value="MsrA_MetSO_reductase"/>
</dbReference>
<dbReference type="Pfam" id="PF01625">
    <property type="entry name" value="PMSR"/>
    <property type="match status" value="2"/>
</dbReference>
<dbReference type="EC" id="1.8.4.11" evidence="2"/>
<comment type="similarity">
    <text evidence="1">Belongs to the MsrA Met sulfoxide reductase family.</text>
</comment>
<evidence type="ECO:0000256" key="4">
    <source>
        <dbReference type="ARBA" id="ARBA00030273"/>
    </source>
</evidence>